<dbReference type="HOGENOM" id="CLU_049382_0_2_0"/>
<dbReference type="InterPro" id="IPR004498">
    <property type="entry name" value="Ribosomal_PrmA_MeTrfase"/>
</dbReference>
<dbReference type="InterPro" id="IPR050078">
    <property type="entry name" value="Ribosomal_L11_MeTrfase_PrmA"/>
</dbReference>
<evidence type="ECO:0000256" key="4">
    <source>
        <dbReference type="ARBA" id="ARBA00022679"/>
    </source>
</evidence>
<evidence type="ECO:0000313" key="6">
    <source>
        <dbReference type="EMBL" id="AEH51004.1"/>
    </source>
</evidence>
<dbReference type="PATRIC" id="fig|688269.3.peg.942"/>
<evidence type="ECO:0000256" key="1">
    <source>
        <dbReference type="ARBA" id="ARBA00009741"/>
    </source>
</evidence>
<keyword evidence="4 6" id="KW-0808">Transferase</keyword>
<accession>F7YYH7</accession>
<dbReference type="STRING" id="688269.Theth_0920"/>
<dbReference type="Gene3D" id="3.40.50.150">
    <property type="entry name" value="Vaccinia Virus protein VP39"/>
    <property type="match status" value="1"/>
</dbReference>
<organism evidence="6 7">
    <name type="scientific">Pseudothermotoga thermarum DSM 5069</name>
    <dbReference type="NCBI Taxonomy" id="688269"/>
    <lineage>
        <taxon>Bacteria</taxon>
        <taxon>Thermotogati</taxon>
        <taxon>Thermotogota</taxon>
        <taxon>Thermotogae</taxon>
        <taxon>Thermotogales</taxon>
        <taxon>Thermotogaceae</taxon>
        <taxon>Pseudothermotoga</taxon>
    </lineage>
</organism>
<dbReference type="eggNOG" id="COG2264">
    <property type="taxonomic scope" value="Bacteria"/>
</dbReference>
<protein>
    <submittedName>
        <fullName evidence="6">Methyltransferase small</fullName>
    </submittedName>
</protein>
<dbReference type="CDD" id="cd02440">
    <property type="entry name" value="AdoMet_MTases"/>
    <property type="match status" value="1"/>
</dbReference>
<comment type="similarity">
    <text evidence="1">Belongs to the methyltransferase superfamily. PrmA family.</text>
</comment>
<dbReference type="PIRSF" id="PIRSF000401">
    <property type="entry name" value="RPL11_MTase"/>
    <property type="match status" value="1"/>
</dbReference>
<evidence type="ECO:0000256" key="2">
    <source>
        <dbReference type="ARBA" id="ARBA00022490"/>
    </source>
</evidence>
<dbReference type="GO" id="GO:0032259">
    <property type="term" value="P:methylation"/>
    <property type="evidence" value="ECO:0007669"/>
    <property type="project" value="UniProtKB-KW"/>
</dbReference>
<gene>
    <name evidence="6" type="ORF">Theth_0920</name>
</gene>
<dbReference type="KEGG" id="tta:Theth_0920"/>
<keyword evidence="5" id="KW-0949">S-adenosyl-L-methionine</keyword>
<evidence type="ECO:0000256" key="5">
    <source>
        <dbReference type="ARBA" id="ARBA00022691"/>
    </source>
</evidence>
<dbReference type="PANTHER" id="PTHR43648:SF1">
    <property type="entry name" value="ELECTRON TRANSFER FLAVOPROTEIN BETA SUBUNIT LYSINE METHYLTRANSFERASE"/>
    <property type="match status" value="1"/>
</dbReference>
<dbReference type="PANTHER" id="PTHR43648">
    <property type="entry name" value="ELECTRON TRANSFER FLAVOPROTEIN BETA SUBUNIT LYSINE METHYLTRANSFERASE"/>
    <property type="match status" value="1"/>
</dbReference>
<evidence type="ECO:0000256" key="3">
    <source>
        <dbReference type="ARBA" id="ARBA00022603"/>
    </source>
</evidence>
<dbReference type="OrthoDB" id="9785995at2"/>
<dbReference type="Proteomes" id="UP000006804">
    <property type="component" value="Chromosome"/>
</dbReference>
<reference evidence="6 7" key="1">
    <citation type="submission" date="2010-11" db="EMBL/GenBank/DDBJ databases">
        <title>The complete genome of Thermotoga thermarum DSM 5069.</title>
        <authorList>
            <consortium name="US DOE Joint Genome Institute (JGI-PGF)"/>
            <person name="Lucas S."/>
            <person name="Copeland A."/>
            <person name="Lapidus A."/>
            <person name="Bruce D."/>
            <person name="Goodwin L."/>
            <person name="Pitluck S."/>
            <person name="Kyrpides N."/>
            <person name="Mavromatis K."/>
            <person name="Ivanova N."/>
            <person name="Zeytun A."/>
            <person name="Brettin T."/>
            <person name="Detter J.C."/>
            <person name="Tapia R."/>
            <person name="Han C."/>
            <person name="Land M."/>
            <person name="Hauser L."/>
            <person name="Markowitz V."/>
            <person name="Cheng J.-F."/>
            <person name="Hugenholtz P."/>
            <person name="Woyke T."/>
            <person name="Wu D."/>
            <person name="Spring S."/>
            <person name="Schroeder M."/>
            <person name="Brambilla E."/>
            <person name="Klenk H.-P."/>
            <person name="Eisen J.A."/>
        </authorList>
    </citation>
    <scope>NUCLEOTIDE SEQUENCE [LARGE SCALE GENOMIC DNA]</scope>
    <source>
        <strain evidence="6 7">DSM 5069</strain>
    </source>
</reference>
<keyword evidence="3 6" id="KW-0489">Methyltransferase</keyword>
<dbReference type="RefSeq" id="WP_013932224.1">
    <property type="nucleotide sequence ID" value="NC_015707.1"/>
</dbReference>
<dbReference type="GO" id="GO:0008276">
    <property type="term" value="F:protein methyltransferase activity"/>
    <property type="evidence" value="ECO:0007669"/>
    <property type="project" value="InterPro"/>
</dbReference>
<evidence type="ECO:0000313" key="7">
    <source>
        <dbReference type="Proteomes" id="UP000006804"/>
    </source>
</evidence>
<dbReference type="InterPro" id="IPR029063">
    <property type="entry name" value="SAM-dependent_MTases_sf"/>
</dbReference>
<proteinExistence type="inferred from homology"/>
<dbReference type="SUPFAM" id="SSF53335">
    <property type="entry name" value="S-adenosyl-L-methionine-dependent methyltransferases"/>
    <property type="match status" value="1"/>
</dbReference>
<dbReference type="EMBL" id="CP002351">
    <property type="protein sequence ID" value="AEH51004.1"/>
    <property type="molecule type" value="Genomic_DNA"/>
</dbReference>
<name>F7YYH7_9THEM</name>
<sequence>MNKVHEWIIEVDDFQPLEQYFESIGFWNYAVEKTAYSLFIKIYTEDESFVESLLKRSNAKLIEHRVLEPKDWFVYLELKPFQIAPGVIVDPTGKLKGIKGATVVKMWPSAAFGTGDHPTTKLAAQLMVENIEKIRSLLDVGCGTGILAIIAKKLGVEKVVAVDNDSTALQVAEEFCKLNKVKINLVLSDLLSSVEDKFDMVVANINTLLCVKLLEQIDKVSHKDTLVVLSGIPNDEMELVLDFALSKNFEIISVRGMEGWKATLLKI</sequence>
<keyword evidence="2" id="KW-0963">Cytoplasm</keyword>
<dbReference type="AlphaFoldDB" id="F7YYH7"/>
<dbReference type="Pfam" id="PF06325">
    <property type="entry name" value="PrmA"/>
    <property type="match status" value="1"/>
</dbReference>
<keyword evidence="7" id="KW-1185">Reference proteome</keyword>